<protein>
    <submittedName>
        <fullName evidence="5">Phosphonate utilization transcriptional regulator PhnR</fullName>
    </submittedName>
</protein>
<dbReference type="GO" id="GO:0003677">
    <property type="term" value="F:DNA binding"/>
    <property type="evidence" value="ECO:0007669"/>
    <property type="project" value="UniProtKB-KW"/>
</dbReference>
<dbReference type="Pfam" id="PF00392">
    <property type="entry name" value="GntR"/>
    <property type="match status" value="1"/>
</dbReference>
<gene>
    <name evidence="5" type="ORF">GCM10011390_32520</name>
</gene>
<proteinExistence type="predicted"/>
<keyword evidence="1" id="KW-0805">Transcription regulation</keyword>
<dbReference type="PROSITE" id="PS50949">
    <property type="entry name" value="HTH_GNTR"/>
    <property type="match status" value="1"/>
</dbReference>
<dbReference type="InterPro" id="IPR036390">
    <property type="entry name" value="WH_DNA-bd_sf"/>
</dbReference>
<dbReference type="InterPro" id="IPR028978">
    <property type="entry name" value="Chorismate_lyase_/UTRA_dom_sf"/>
</dbReference>
<evidence type="ECO:0000256" key="2">
    <source>
        <dbReference type="ARBA" id="ARBA00023125"/>
    </source>
</evidence>
<organism evidence="5 6">
    <name type="scientific">Aureimonas endophytica</name>
    <dbReference type="NCBI Taxonomy" id="2027858"/>
    <lineage>
        <taxon>Bacteria</taxon>
        <taxon>Pseudomonadati</taxon>
        <taxon>Pseudomonadota</taxon>
        <taxon>Alphaproteobacteria</taxon>
        <taxon>Hyphomicrobiales</taxon>
        <taxon>Aurantimonadaceae</taxon>
        <taxon>Aureimonas</taxon>
    </lineage>
</organism>
<dbReference type="RefSeq" id="WP_188910324.1">
    <property type="nucleotide sequence ID" value="NZ_BMIQ01000005.1"/>
</dbReference>
<feature type="domain" description="HTH gntR-type" evidence="4">
    <location>
        <begin position="13"/>
        <end position="81"/>
    </location>
</feature>
<keyword evidence="2" id="KW-0238">DNA-binding</keyword>
<dbReference type="SUPFAM" id="SSF64288">
    <property type="entry name" value="Chorismate lyase-like"/>
    <property type="match status" value="1"/>
</dbReference>
<evidence type="ECO:0000313" key="5">
    <source>
        <dbReference type="EMBL" id="GGE10972.1"/>
    </source>
</evidence>
<dbReference type="EMBL" id="BMIQ01000005">
    <property type="protein sequence ID" value="GGE10972.1"/>
    <property type="molecule type" value="Genomic_DNA"/>
</dbReference>
<dbReference type="Gene3D" id="1.10.10.10">
    <property type="entry name" value="Winged helix-like DNA-binding domain superfamily/Winged helix DNA-binding domain"/>
    <property type="match status" value="1"/>
</dbReference>
<sequence length="255" mass="28495">MNQEAAIDRFGSEPYYLQLHRLVERQIREGVLAAGDRLPSESELCRTYDLSRSTVRETLRSLQDKRIIRMVPRRGAFVLDPAERSWRLQVPAGFFEAEVGGNHRSVETTVREAALRELPPEIGKALALGRGEKGFVLARLRRLDGRVALYSVNYLLPEIRDLLLPSGVLEGRASLNRTLREAGFSVFGARRSVAAVAADAELSGLLEVEPRSPLLLVTSVSWNREGRNFDYYTSWIRNDVVQVTVEAEADSSGTA</sequence>
<reference evidence="5" key="2">
    <citation type="submission" date="2020-09" db="EMBL/GenBank/DDBJ databases">
        <authorList>
            <person name="Sun Q."/>
            <person name="Zhou Y."/>
        </authorList>
    </citation>
    <scope>NUCLEOTIDE SEQUENCE</scope>
    <source>
        <strain evidence="5">CGMCC 1.15367</strain>
    </source>
</reference>
<dbReference type="GO" id="GO:0045892">
    <property type="term" value="P:negative regulation of DNA-templated transcription"/>
    <property type="evidence" value="ECO:0007669"/>
    <property type="project" value="TreeGrafter"/>
</dbReference>
<dbReference type="AlphaFoldDB" id="A0A916ZRR8"/>
<dbReference type="InterPro" id="IPR011663">
    <property type="entry name" value="UTRA"/>
</dbReference>
<comment type="caution">
    <text evidence="5">The sequence shown here is derived from an EMBL/GenBank/DDBJ whole genome shotgun (WGS) entry which is preliminary data.</text>
</comment>
<reference evidence="5" key="1">
    <citation type="journal article" date="2014" name="Int. J. Syst. Evol. Microbiol.">
        <title>Complete genome sequence of Corynebacterium casei LMG S-19264T (=DSM 44701T), isolated from a smear-ripened cheese.</title>
        <authorList>
            <consortium name="US DOE Joint Genome Institute (JGI-PGF)"/>
            <person name="Walter F."/>
            <person name="Albersmeier A."/>
            <person name="Kalinowski J."/>
            <person name="Ruckert C."/>
        </authorList>
    </citation>
    <scope>NUCLEOTIDE SEQUENCE</scope>
    <source>
        <strain evidence="5">CGMCC 1.15367</strain>
    </source>
</reference>
<dbReference type="InterPro" id="IPR000524">
    <property type="entry name" value="Tscrpt_reg_HTH_GntR"/>
</dbReference>
<dbReference type="InterPro" id="IPR036388">
    <property type="entry name" value="WH-like_DNA-bd_sf"/>
</dbReference>
<keyword evidence="6" id="KW-1185">Reference proteome</keyword>
<evidence type="ECO:0000256" key="1">
    <source>
        <dbReference type="ARBA" id="ARBA00023015"/>
    </source>
</evidence>
<keyword evidence="3" id="KW-0804">Transcription</keyword>
<dbReference type="SMART" id="SM00866">
    <property type="entry name" value="UTRA"/>
    <property type="match status" value="1"/>
</dbReference>
<dbReference type="SMART" id="SM00345">
    <property type="entry name" value="HTH_GNTR"/>
    <property type="match status" value="1"/>
</dbReference>
<dbReference type="CDD" id="cd07377">
    <property type="entry name" value="WHTH_GntR"/>
    <property type="match status" value="1"/>
</dbReference>
<accession>A0A916ZRR8</accession>
<dbReference type="Pfam" id="PF07702">
    <property type="entry name" value="UTRA"/>
    <property type="match status" value="1"/>
</dbReference>
<dbReference type="InterPro" id="IPR050679">
    <property type="entry name" value="Bact_HTH_transcr_reg"/>
</dbReference>
<dbReference type="PRINTS" id="PR00035">
    <property type="entry name" value="HTHGNTR"/>
</dbReference>
<evidence type="ECO:0000313" key="6">
    <source>
        <dbReference type="Proteomes" id="UP000644699"/>
    </source>
</evidence>
<dbReference type="Gene3D" id="3.40.1410.10">
    <property type="entry name" value="Chorismate lyase-like"/>
    <property type="match status" value="1"/>
</dbReference>
<name>A0A916ZRR8_9HYPH</name>
<dbReference type="Proteomes" id="UP000644699">
    <property type="component" value="Unassembled WGS sequence"/>
</dbReference>
<evidence type="ECO:0000256" key="3">
    <source>
        <dbReference type="ARBA" id="ARBA00023163"/>
    </source>
</evidence>
<dbReference type="SUPFAM" id="SSF46785">
    <property type="entry name" value="Winged helix' DNA-binding domain"/>
    <property type="match status" value="1"/>
</dbReference>
<dbReference type="PANTHER" id="PTHR44846">
    <property type="entry name" value="MANNOSYL-D-GLYCERATE TRANSPORT/METABOLISM SYSTEM REPRESSOR MNGR-RELATED"/>
    <property type="match status" value="1"/>
</dbReference>
<evidence type="ECO:0000259" key="4">
    <source>
        <dbReference type="PROSITE" id="PS50949"/>
    </source>
</evidence>
<dbReference type="GO" id="GO:0003700">
    <property type="term" value="F:DNA-binding transcription factor activity"/>
    <property type="evidence" value="ECO:0007669"/>
    <property type="project" value="InterPro"/>
</dbReference>
<dbReference type="PANTHER" id="PTHR44846:SF1">
    <property type="entry name" value="MANNOSYL-D-GLYCERATE TRANSPORT_METABOLISM SYSTEM REPRESSOR MNGR-RELATED"/>
    <property type="match status" value="1"/>
</dbReference>